<name>Q83XW5_FLAPS</name>
<geneLocation type="plasmid" evidence="2">
    <name>pCP1</name>
</geneLocation>
<dbReference type="NCBIfam" id="NF041200">
    <property type="entry name" value="mob_BfmA_Nterm"/>
    <property type="match status" value="1"/>
</dbReference>
<dbReference type="AlphaFoldDB" id="Q83XW5"/>
<evidence type="ECO:0000313" key="2">
    <source>
        <dbReference type="EMBL" id="AAP32304.1"/>
    </source>
</evidence>
<proteinExistence type="predicted"/>
<protein>
    <submittedName>
        <fullName evidence="2">Uncharacterized protein</fullName>
    </submittedName>
</protein>
<reference evidence="2" key="1">
    <citation type="journal article" date="2004" name="Appl. Environ. Microbiol.">
        <title>Development of genetic techniques for the psychrotrophic fish pathogen Flavobacterium psychrophilum.</title>
        <authorList>
            <person name="Alvarez B."/>
            <person name="Secades P."/>
            <person name="McBride M.J."/>
            <person name="Guijarro J.A."/>
        </authorList>
    </citation>
    <scope>NUCLEOTIDE SEQUENCE</scope>
    <source>
        <strain evidence="2">D12</strain>
        <plasmid evidence="2">pCP1</plasmid>
    </source>
</reference>
<evidence type="ECO:0000256" key="1">
    <source>
        <dbReference type="SAM" id="Coils"/>
    </source>
</evidence>
<accession>Q83XW5</accession>
<sequence length="211" mass="25347">MLENLKITKESKNGLEWLKKNYSFNTYSIAIDTAIQFFKNNNISPRERIYNNYSEAIFNFKNELFLKLDEFEKKENENTERIIKLNRRFELDYLKPINVKLFDVHKNSIDDFNDKNNSKVISNIIGNSAIETSNLQNIEENKKLNETIIKQENAIKFWKEQNEILEKEKKEYHRCMEKLNRNMKVEKTLMGKKPYINLSVEETEKLFYLIP</sequence>
<keyword evidence="2" id="KW-0614">Plasmid</keyword>
<dbReference type="RefSeq" id="WP_011113224.1">
    <property type="nucleotide sequence ID" value="NC_004811.1"/>
</dbReference>
<dbReference type="InterPro" id="IPR048012">
    <property type="entry name" value="BfmA-like_N"/>
</dbReference>
<feature type="coiled-coil region" evidence="1">
    <location>
        <begin position="141"/>
        <end position="182"/>
    </location>
</feature>
<dbReference type="EMBL" id="AY277637">
    <property type="protein sequence ID" value="AAP32304.1"/>
    <property type="molecule type" value="Genomic_DNA"/>
</dbReference>
<organism evidence="2">
    <name type="scientific">Flavobacterium psychrophilum</name>
    <dbReference type="NCBI Taxonomy" id="96345"/>
    <lineage>
        <taxon>Bacteria</taxon>
        <taxon>Pseudomonadati</taxon>
        <taxon>Bacteroidota</taxon>
        <taxon>Flavobacteriia</taxon>
        <taxon>Flavobacteriales</taxon>
        <taxon>Flavobacteriaceae</taxon>
        <taxon>Flavobacterium</taxon>
    </lineage>
</organism>
<keyword evidence="1" id="KW-0175">Coiled coil</keyword>